<comment type="caution">
    <text evidence="1">The sequence shown here is derived from an EMBL/GenBank/DDBJ whole genome shotgun (WGS) entry which is preliminary data.</text>
</comment>
<sequence>MSKALSAPIWLETMPTEILRKMVDFTIPSNFDINVSNMFHSDPRRENRKMTSVSWSPEWVPEVRLVSRRVRKVVEIAMVEHCGFHFTMGDPDVRKTMALYADKRIRLEMLEWLKAQEELPLQERQGSLGVVVNKAIPKWAEYRSMAVVLRELIQDGTYFGTKRRCDSEDSE</sequence>
<evidence type="ECO:0008006" key="3">
    <source>
        <dbReference type="Google" id="ProtNLM"/>
    </source>
</evidence>
<gene>
    <name evidence="1" type="ORF">AB675_3032</name>
</gene>
<dbReference type="AlphaFoldDB" id="A0A0N1NY10"/>
<accession>A0A0N1NY10</accession>
<evidence type="ECO:0000313" key="2">
    <source>
        <dbReference type="Proteomes" id="UP000038010"/>
    </source>
</evidence>
<name>A0A0N1NY10_9EURO</name>
<evidence type="ECO:0000313" key="1">
    <source>
        <dbReference type="EMBL" id="KPI37915.1"/>
    </source>
</evidence>
<keyword evidence="2" id="KW-1185">Reference proteome</keyword>
<dbReference type="Proteomes" id="UP000038010">
    <property type="component" value="Unassembled WGS sequence"/>
</dbReference>
<proteinExistence type="predicted"/>
<dbReference type="RefSeq" id="XP_017997878.1">
    <property type="nucleotide sequence ID" value="XM_018143051.1"/>
</dbReference>
<reference evidence="1 2" key="1">
    <citation type="submission" date="2015-06" db="EMBL/GenBank/DDBJ databases">
        <title>Draft genome of the ant-associated black yeast Phialophora attae CBS 131958.</title>
        <authorList>
            <person name="Moreno L.F."/>
            <person name="Stielow B.J."/>
            <person name="de Hoog S."/>
            <person name="Vicente V.A."/>
            <person name="Weiss V.A."/>
            <person name="de Vries M."/>
            <person name="Cruz L.M."/>
            <person name="Souza E.M."/>
        </authorList>
    </citation>
    <scope>NUCLEOTIDE SEQUENCE [LARGE SCALE GENOMIC DNA]</scope>
    <source>
        <strain evidence="1 2">CBS 131958</strain>
    </source>
</reference>
<protein>
    <recommendedName>
        <fullName evidence="3">F-box domain-containing protein</fullName>
    </recommendedName>
</protein>
<dbReference type="GeneID" id="28734931"/>
<organism evidence="1 2">
    <name type="scientific">Cyphellophora attinorum</name>
    <dbReference type="NCBI Taxonomy" id="1664694"/>
    <lineage>
        <taxon>Eukaryota</taxon>
        <taxon>Fungi</taxon>
        <taxon>Dikarya</taxon>
        <taxon>Ascomycota</taxon>
        <taxon>Pezizomycotina</taxon>
        <taxon>Eurotiomycetes</taxon>
        <taxon>Chaetothyriomycetidae</taxon>
        <taxon>Chaetothyriales</taxon>
        <taxon>Cyphellophoraceae</taxon>
        <taxon>Cyphellophora</taxon>
    </lineage>
</organism>
<dbReference type="VEuPathDB" id="FungiDB:AB675_3032"/>
<dbReference type="EMBL" id="LFJN01000021">
    <property type="protein sequence ID" value="KPI37915.1"/>
    <property type="molecule type" value="Genomic_DNA"/>
</dbReference>